<comment type="subcellular location">
    <subcellularLocation>
        <location evidence="1">Cell membrane</location>
        <topology evidence="1">Multi-pass membrane protein</topology>
    </subcellularLocation>
</comment>
<dbReference type="InterPro" id="IPR050833">
    <property type="entry name" value="Poly_Biosynth_Transport"/>
</dbReference>
<organism evidence="7 8">
    <name type="scientific">Nostoc punctiforme (strain ATCC 29133 / PCC 73102)</name>
    <dbReference type="NCBI Taxonomy" id="63737"/>
    <lineage>
        <taxon>Bacteria</taxon>
        <taxon>Bacillati</taxon>
        <taxon>Cyanobacteriota</taxon>
        <taxon>Cyanophyceae</taxon>
        <taxon>Nostocales</taxon>
        <taxon>Nostocaceae</taxon>
        <taxon>Nostoc</taxon>
    </lineage>
</organism>
<feature type="transmembrane region" description="Helical" evidence="6">
    <location>
        <begin position="427"/>
        <end position="449"/>
    </location>
</feature>
<dbReference type="KEGG" id="npu:Npun_R4850"/>
<sequence length="494" mass="54095">MKNSLLKNGFYNSITGLIKIGLGILIIPILIRLLGIEEYGLWTLASAVVVMVTLAEAGLSTATTVFVSQDLGKKDVDGLSQTLTVTFGAMLILATLAVIVLWMGAEPIMNLFPKLGQLQQLKVIQAIQIGGLVVAARLLQQILIGVEQAHQRYDLMNVLNTMQSVLLNVGMLIVVLLGGRTVELMQWQAGIGVVSLFSHIWVVRSILQNMNLRLSWNQHKAVAVGSYSLMMWLNTLGSVLFSRGDRLIVGSLLGTQVLGVYAGITDITAQINSFSALPVQPLLPTLSNLIGQQNVNYHQLEQQLKQATQINGLVALGMGATLITLSPLILKLLFPEQTASQYFITFCIATGIYALYSCHAVGYYSLLGTNAVKACALIQLLGSFSSLGLIAIGAYNFSLTGAIIGNLGYLTTFLVTVFGMKRLSVSYTLWFQWLWFPLIWFFIVVLLNFQLPNDYLVRCIICSIQIAILMAWFAISNNYSFSAIKKYIAAKNKL</sequence>
<dbReference type="RefSeq" id="WP_012411153.1">
    <property type="nucleotide sequence ID" value="NC_010628.1"/>
</dbReference>
<dbReference type="OrthoDB" id="8766744at2"/>
<dbReference type="PANTHER" id="PTHR30250:SF11">
    <property type="entry name" value="O-ANTIGEN TRANSPORTER-RELATED"/>
    <property type="match status" value="1"/>
</dbReference>
<dbReference type="InterPro" id="IPR002797">
    <property type="entry name" value="Polysacc_synth"/>
</dbReference>
<evidence type="ECO:0000256" key="6">
    <source>
        <dbReference type="SAM" id="Phobius"/>
    </source>
</evidence>
<dbReference type="STRING" id="63737.Npun_R4850"/>
<dbReference type="Proteomes" id="UP000001191">
    <property type="component" value="Chromosome"/>
</dbReference>
<feature type="transmembrane region" description="Helical" evidence="6">
    <location>
        <begin position="12"/>
        <end position="35"/>
    </location>
</feature>
<evidence type="ECO:0000256" key="5">
    <source>
        <dbReference type="ARBA" id="ARBA00023136"/>
    </source>
</evidence>
<feature type="transmembrane region" description="Helical" evidence="6">
    <location>
        <begin position="247"/>
        <end position="264"/>
    </location>
</feature>
<dbReference type="EnsemblBacteria" id="ACC83197">
    <property type="protein sequence ID" value="ACC83197"/>
    <property type="gene ID" value="Npun_R4850"/>
</dbReference>
<evidence type="ECO:0000256" key="3">
    <source>
        <dbReference type="ARBA" id="ARBA00022692"/>
    </source>
</evidence>
<evidence type="ECO:0000256" key="1">
    <source>
        <dbReference type="ARBA" id="ARBA00004651"/>
    </source>
</evidence>
<feature type="transmembrane region" description="Helical" evidence="6">
    <location>
        <begin position="41"/>
        <end position="67"/>
    </location>
</feature>
<feature type="transmembrane region" description="Helical" evidence="6">
    <location>
        <begin position="401"/>
        <end position="420"/>
    </location>
</feature>
<evidence type="ECO:0000313" key="8">
    <source>
        <dbReference type="Proteomes" id="UP000001191"/>
    </source>
</evidence>
<feature type="transmembrane region" description="Helical" evidence="6">
    <location>
        <begin position="376"/>
        <end position="395"/>
    </location>
</feature>
<gene>
    <name evidence="7" type="ordered locus">Npun_R4850</name>
</gene>
<accession>B2J045</accession>
<dbReference type="AlphaFoldDB" id="B2J045"/>
<keyword evidence="8" id="KW-1185">Reference proteome</keyword>
<dbReference type="PANTHER" id="PTHR30250">
    <property type="entry name" value="PST FAMILY PREDICTED COLANIC ACID TRANSPORTER"/>
    <property type="match status" value="1"/>
</dbReference>
<dbReference type="Pfam" id="PF01943">
    <property type="entry name" value="Polysacc_synt"/>
    <property type="match status" value="1"/>
</dbReference>
<reference evidence="7 8" key="2">
    <citation type="journal article" date="2013" name="Plant Physiol.">
        <title>A Nostoc punctiforme Sugar Transporter Necessary to Establish a Cyanobacterium-Plant Symbiosis.</title>
        <authorList>
            <person name="Ekman M."/>
            <person name="Picossi S."/>
            <person name="Campbell E.L."/>
            <person name="Meeks J.C."/>
            <person name="Flores E."/>
        </authorList>
    </citation>
    <scope>NUCLEOTIDE SEQUENCE [LARGE SCALE GENOMIC DNA]</scope>
    <source>
        <strain evidence="8">ATCC 29133 / PCC 73102</strain>
    </source>
</reference>
<protein>
    <submittedName>
        <fullName evidence="7">Polysaccharide biosynthesis protein</fullName>
    </submittedName>
</protein>
<proteinExistence type="predicted"/>
<name>B2J045_NOSP7</name>
<evidence type="ECO:0000256" key="2">
    <source>
        <dbReference type="ARBA" id="ARBA00022475"/>
    </source>
</evidence>
<feature type="transmembrane region" description="Helical" evidence="6">
    <location>
        <begin position="222"/>
        <end position="241"/>
    </location>
</feature>
<reference evidence="8" key="1">
    <citation type="submission" date="2008-04" db="EMBL/GenBank/DDBJ databases">
        <title>Complete sequence of chromosome of Nostoc punctiforme ATCC 29133.</title>
        <authorList>
            <consortium name="US DOE Joint Genome Institute"/>
            <person name="Copeland A."/>
            <person name="Lucas S."/>
            <person name="Lapidus A."/>
            <person name="Glavina del Rio T."/>
            <person name="Dalin E."/>
            <person name="Tice H."/>
            <person name="Pitluck S."/>
            <person name="Chain P."/>
            <person name="Malfatti S."/>
            <person name="Shin M."/>
            <person name="Vergez L."/>
            <person name="Schmutz J."/>
            <person name="Larimer F."/>
            <person name="Land M."/>
            <person name="Hauser L."/>
            <person name="Kyrpides N."/>
            <person name="Kim E."/>
            <person name="Meeks J.C."/>
            <person name="Elhai J."/>
            <person name="Campbell E.L."/>
            <person name="Thiel T."/>
            <person name="Longmire J."/>
            <person name="Potts M."/>
            <person name="Atlas R."/>
        </authorList>
    </citation>
    <scope>NUCLEOTIDE SEQUENCE [LARGE SCALE GENOMIC DNA]</scope>
    <source>
        <strain evidence="8">ATCC 29133 / PCC 73102</strain>
    </source>
</reference>
<evidence type="ECO:0000313" key="7">
    <source>
        <dbReference type="EMBL" id="ACC83197.1"/>
    </source>
</evidence>
<dbReference type="EMBL" id="CP001037">
    <property type="protein sequence ID" value="ACC83197.1"/>
    <property type="molecule type" value="Genomic_DNA"/>
</dbReference>
<dbReference type="eggNOG" id="COG2244">
    <property type="taxonomic scope" value="Bacteria"/>
</dbReference>
<dbReference type="HOGENOM" id="CLU_554042_0_0_3"/>
<dbReference type="GO" id="GO:0005886">
    <property type="term" value="C:plasma membrane"/>
    <property type="evidence" value="ECO:0007669"/>
    <property type="project" value="UniProtKB-SubCell"/>
</dbReference>
<feature type="transmembrane region" description="Helical" evidence="6">
    <location>
        <begin position="184"/>
        <end position="202"/>
    </location>
</feature>
<keyword evidence="4 6" id="KW-1133">Transmembrane helix</keyword>
<keyword evidence="2" id="KW-1003">Cell membrane</keyword>
<feature type="transmembrane region" description="Helical" evidence="6">
    <location>
        <begin position="455"/>
        <end position="475"/>
    </location>
</feature>
<keyword evidence="5 6" id="KW-0472">Membrane</keyword>
<feature type="transmembrane region" description="Helical" evidence="6">
    <location>
        <begin position="342"/>
        <end position="364"/>
    </location>
</feature>
<feature type="transmembrane region" description="Helical" evidence="6">
    <location>
        <begin position="310"/>
        <end position="330"/>
    </location>
</feature>
<keyword evidence="3 6" id="KW-0812">Transmembrane</keyword>
<feature type="transmembrane region" description="Helical" evidence="6">
    <location>
        <begin position="158"/>
        <end position="178"/>
    </location>
</feature>
<feature type="transmembrane region" description="Helical" evidence="6">
    <location>
        <begin position="79"/>
        <end position="103"/>
    </location>
</feature>
<evidence type="ECO:0000256" key="4">
    <source>
        <dbReference type="ARBA" id="ARBA00022989"/>
    </source>
</evidence>